<name>A0A017T854_9BACT</name>
<dbReference type="PANTHER" id="PTHR21666">
    <property type="entry name" value="PEPTIDASE-RELATED"/>
    <property type="match status" value="1"/>
</dbReference>
<dbReference type="Pfam" id="PF01551">
    <property type="entry name" value="Peptidase_M23"/>
    <property type="match status" value="1"/>
</dbReference>
<dbReference type="CDD" id="cd12797">
    <property type="entry name" value="M23_peptidase"/>
    <property type="match status" value="1"/>
</dbReference>
<evidence type="ECO:0000313" key="5">
    <source>
        <dbReference type="Proteomes" id="UP000019678"/>
    </source>
</evidence>
<keyword evidence="5" id="KW-1185">Reference proteome</keyword>
<feature type="region of interest" description="Disordered" evidence="1">
    <location>
        <begin position="36"/>
        <end position="59"/>
    </location>
</feature>
<dbReference type="SUPFAM" id="SSF51261">
    <property type="entry name" value="Duplicated hybrid motif"/>
    <property type="match status" value="1"/>
</dbReference>
<dbReference type="PANTHER" id="PTHR21666:SF270">
    <property type="entry name" value="MUREIN HYDROLASE ACTIVATOR ENVC"/>
    <property type="match status" value="1"/>
</dbReference>
<dbReference type="eggNOG" id="COG0739">
    <property type="taxonomic scope" value="Bacteria"/>
</dbReference>
<feature type="domain" description="M23ase beta-sheet core" evidence="3">
    <location>
        <begin position="111"/>
        <end position="205"/>
    </location>
</feature>
<organism evidence="4 5">
    <name type="scientific">Chondromyces apiculatus DSM 436</name>
    <dbReference type="NCBI Taxonomy" id="1192034"/>
    <lineage>
        <taxon>Bacteria</taxon>
        <taxon>Pseudomonadati</taxon>
        <taxon>Myxococcota</taxon>
        <taxon>Polyangia</taxon>
        <taxon>Polyangiales</taxon>
        <taxon>Polyangiaceae</taxon>
        <taxon>Chondromyces</taxon>
    </lineage>
</organism>
<dbReference type="Gene3D" id="2.30.30.40">
    <property type="entry name" value="SH3 Domains"/>
    <property type="match status" value="1"/>
</dbReference>
<feature type="compositionally biased region" description="Acidic residues" evidence="1">
    <location>
        <begin position="36"/>
        <end position="58"/>
    </location>
</feature>
<dbReference type="PROSITE" id="PS51257">
    <property type="entry name" value="PROKAR_LIPOPROTEIN"/>
    <property type="match status" value="1"/>
</dbReference>
<dbReference type="InterPro" id="IPR016047">
    <property type="entry name" value="M23ase_b-sheet_dom"/>
</dbReference>
<protein>
    <submittedName>
        <fullName evidence="4">Metalloendopeptidase Membrane protein</fullName>
    </submittedName>
</protein>
<proteinExistence type="predicted"/>
<feature type="chain" id="PRO_5001496691" evidence="2">
    <location>
        <begin position="27"/>
        <end position="314"/>
    </location>
</feature>
<gene>
    <name evidence="4" type="ORF">CAP_3360</name>
</gene>
<dbReference type="Proteomes" id="UP000019678">
    <property type="component" value="Unassembled WGS sequence"/>
</dbReference>
<dbReference type="EMBL" id="ASRX01000024">
    <property type="protein sequence ID" value="EYF05443.1"/>
    <property type="molecule type" value="Genomic_DNA"/>
</dbReference>
<dbReference type="InterPro" id="IPR050570">
    <property type="entry name" value="Cell_wall_metabolism_enzyme"/>
</dbReference>
<feature type="signal peptide" evidence="2">
    <location>
        <begin position="1"/>
        <end position="26"/>
    </location>
</feature>
<evidence type="ECO:0000256" key="1">
    <source>
        <dbReference type="SAM" id="MobiDB-lite"/>
    </source>
</evidence>
<evidence type="ECO:0000259" key="3">
    <source>
        <dbReference type="Pfam" id="PF01551"/>
    </source>
</evidence>
<accession>A0A017T854</accession>
<dbReference type="eggNOG" id="COG4991">
    <property type="taxonomic scope" value="Bacteria"/>
</dbReference>
<evidence type="ECO:0000256" key="2">
    <source>
        <dbReference type="SAM" id="SignalP"/>
    </source>
</evidence>
<dbReference type="Gene3D" id="2.70.70.10">
    <property type="entry name" value="Glucose Permease (Domain IIA)"/>
    <property type="match status" value="1"/>
</dbReference>
<sequence>MHMSWIKQSKWSLFSLVLACGVGVTACVGEVPDEDLDEASEMGEEDPAGEMNGEELWDEGPPVGEDVVDGEDDAVGSTSQALSTSVFQLPFPCGQVWAGQTRSNHSPVNSVDFNRANDEGDTVVAAAAGTISRVANEGSTSYGKWIEINHGDGYTTRYAHLSVQSVSVGQSVSKGQKIGNVGNTGGSTGAHLHYELRLNGTAIKPVFNGATALFYGTKNYTSNNSCGGGGSSGVKGTVNTSGISLTIRSAASTSSTAVGSVADGATVNITCQKQGTSVTGTYGTTTLWDYIGSGYVSDAYIHTGSDGQVAPTCQ</sequence>
<dbReference type="InterPro" id="IPR011055">
    <property type="entry name" value="Dup_hybrid_motif"/>
</dbReference>
<dbReference type="STRING" id="1192034.CAP_3360"/>
<dbReference type="GO" id="GO:0004222">
    <property type="term" value="F:metalloendopeptidase activity"/>
    <property type="evidence" value="ECO:0007669"/>
    <property type="project" value="TreeGrafter"/>
</dbReference>
<evidence type="ECO:0000313" key="4">
    <source>
        <dbReference type="EMBL" id="EYF05443.1"/>
    </source>
</evidence>
<keyword evidence="2" id="KW-0732">Signal</keyword>
<dbReference type="AlphaFoldDB" id="A0A017T854"/>
<reference evidence="4 5" key="1">
    <citation type="submission" date="2013-05" db="EMBL/GenBank/DDBJ databases">
        <title>Genome assembly of Chondromyces apiculatus DSM 436.</title>
        <authorList>
            <person name="Sharma G."/>
            <person name="Khatri I."/>
            <person name="Kaur C."/>
            <person name="Mayilraj S."/>
            <person name="Subramanian S."/>
        </authorList>
    </citation>
    <scope>NUCLEOTIDE SEQUENCE [LARGE SCALE GENOMIC DNA]</scope>
    <source>
        <strain evidence="4 5">DSM 436</strain>
    </source>
</reference>
<comment type="caution">
    <text evidence="4">The sequence shown here is derived from an EMBL/GenBank/DDBJ whole genome shotgun (WGS) entry which is preliminary data.</text>
</comment>